<dbReference type="NCBIfam" id="TIGR02474">
    <property type="entry name" value="pec_lyase"/>
    <property type="match status" value="1"/>
</dbReference>
<evidence type="ECO:0000256" key="1">
    <source>
        <dbReference type="SAM" id="SignalP"/>
    </source>
</evidence>
<dbReference type="EC" id="4.2.2.2" evidence="2"/>
<evidence type="ECO:0000313" key="3">
    <source>
        <dbReference type="Proteomes" id="UP001495147"/>
    </source>
</evidence>
<dbReference type="Pfam" id="PF09492">
    <property type="entry name" value="Pec_lyase"/>
    <property type="match status" value="1"/>
</dbReference>
<keyword evidence="1" id="KW-0732">Signal</keyword>
<name>A0ABV0G5T6_9BURK</name>
<feature type="signal peptide" evidence="1">
    <location>
        <begin position="1"/>
        <end position="20"/>
    </location>
</feature>
<dbReference type="GO" id="GO:0030570">
    <property type="term" value="F:pectate lyase activity"/>
    <property type="evidence" value="ECO:0007669"/>
    <property type="project" value="UniProtKB-EC"/>
</dbReference>
<keyword evidence="2" id="KW-0456">Lyase</keyword>
<dbReference type="SUPFAM" id="SSF81853">
    <property type="entry name" value="Family 10 polysaccharide lyase"/>
    <property type="match status" value="1"/>
</dbReference>
<comment type="caution">
    <text evidence="2">The sequence shown here is derived from an EMBL/GenBank/DDBJ whole genome shotgun (WGS) entry which is preliminary data.</text>
</comment>
<gene>
    <name evidence="2" type="primary">pelA</name>
    <name evidence="2" type="ORF">ABDJ85_16620</name>
</gene>
<protein>
    <submittedName>
        <fullName evidence="2">Pectate lyase</fullName>
        <ecNumber evidence="2">4.2.2.2</ecNumber>
    </submittedName>
</protein>
<proteinExistence type="predicted"/>
<sequence length="443" mass="48640">MKLRLPMLALLPLALSLALAGPAALARVVGQNLPPPPLTAERVETLPASARAAWLDYLSRSSAQQARDRAALAAERAGLDTWPAPPESHGRGAETMPLNKPAAWYASEEALLIGRNILSYQTPAGGWGKNQPRDRPPRARGQAYVGNNNSKYATPGDFDLPKDANWSYVGTIDNDATITEIRFLTRLAAQAPGAVGEVYREAALRGIDYVLHAQFPNGGWPQVWPLQGGYHDAVTLNDDAVVEVAELLMQVAKGSDGFDFIPQDRRAQAAQAVERTIQLLLDAQLREGGQRTLWAQQYDALTLAPVSARNYEPGAPCTAESVGVLVFLMGLPDPSRQVQAAVHDGIALLERIAVHGRAWDGKGSTEGRRLIDKPGSRPLWARFYGQDTWQPLFGDRDKSLHDDVNELSRERRDGYNWWGEWPAKALKAYESWSTRWPRPAAQP</sequence>
<reference evidence="2 3" key="1">
    <citation type="submission" date="2024-05" db="EMBL/GenBank/DDBJ databases">
        <title>Roseateles sp. DJS-2-20 16S ribosomal RNA gene Genome sequencing and assembly.</title>
        <authorList>
            <person name="Woo H."/>
        </authorList>
    </citation>
    <scope>NUCLEOTIDE SEQUENCE [LARGE SCALE GENOMIC DNA]</scope>
    <source>
        <strain evidence="2 3">DJS-2-20</strain>
    </source>
</reference>
<accession>A0ABV0G5T6</accession>
<dbReference type="RefSeq" id="WP_347705916.1">
    <property type="nucleotide sequence ID" value="NZ_JBDPZD010000005.1"/>
</dbReference>
<feature type="chain" id="PRO_5046788601" evidence="1">
    <location>
        <begin position="21"/>
        <end position="443"/>
    </location>
</feature>
<dbReference type="Gene3D" id="1.50.10.20">
    <property type="match status" value="1"/>
</dbReference>
<keyword evidence="3" id="KW-1185">Reference proteome</keyword>
<organism evidence="2 3">
    <name type="scientific">Roseateles paludis</name>
    <dbReference type="NCBI Taxonomy" id="3145238"/>
    <lineage>
        <taxon>Bacteria</taxon>
        <taxon>Pseudomonadati</taxon>
        <taxon>Pseudomonadota</taxon>
        <taxon>Betaproteobacteria</taxon>
        <taxon>Burkholderiales</taxon>
        <taxon>Sphaerotilaceae</taxon>
        <taxon>Roseateles</taxon>
    </lineage>
</organism>
<dbReference type="Proteomes" id="UP001495147">
    <property type="component" value="Unassembled WGS sequence"/>
</dbReference>
<dbReference type="EMBL" id="JBDPZD010000005">
    <property type="protein sequence ID" value="MEO3693097.1"/>
    <property type="molecule type" value="Genomic_DNA"/>
</dbReference>
<dbReference type="InterPro" id="IPR012669">
    <property type="entry name" value="Pectate_lyase"/>
</dbReference>
<evidence type="ECO:0000313" key="2">
    <source>
        <dbReference type="EMBL" id="MEO3693097.1"/>
    </source>
</evidence>